<feature type="transmembrane region" description="Helical" evidence="2">
    <location>
        <begin position="152"/>
        <end position="180"/>
    </location>
</feature>
<keyword evidence="3" id="KW-0732">Signal</keyword>
<dbReference type="Proteomes" id="UP000663850">
    <property type="component" value="Unassembled WGS sequence"/>
</dbReference>
<evidence type="ECO:0000313" key="5">
    <source>
        <dbReference type="Proteomes" id="UP000663850"/>
    </source>
</evidence>
<feature type="transmembrane region" description="Helical" evidence="2">
    <location>
        <begin position="186"/>
        <end position="205"/>
    </location>
</feature>
<comment type="caution">
    <text evidence="4">The sequence shown here is derived from an EMBL/GenBank/DDBJ whole genome shotgun (WGS) entry which is preliminary data.</text>
</comment>
<feature type="chain" id="PRO_5034672479" description="Transmembrane protein" evidence="3">
    <location>
        <begin position="24"/>
        <end position="246"/>
    </location>
</feature>
<sequence length="246" mass="25548">MQTFARLLSFVTLLLSVGFLAQALPTATAGNGLAVRDYSTPAGYNGGSGYNSDPGYNGNSGSNDDPSYSPSPSHGHGKEGDHTPSIDLLDLVSKLHVAVEPICKELEVAATVEVATRHIDKIVALIKALIAVCVNVKLDLSVDVKTAIAVKLVAIICLIAKALAAVSVKLGVAVCLHLFAKIDVCLHLLMITLNVCVGGLVPIIISLCAKLDVSVLAALKVCDLKLVIKICSLVKAVAGASIQLYV</sequence>
<feature type="compositionally biased region" description="Low complexity" evidence="1">
    <location>
        <begin position="50"/>
        <end position="74"/>
    </location>
</feature>
<evidence type="ECO:0008006" key="6">
    <source>
        <dbReference type="Google" id="ProtNLM"/>
    </source>
</evidence>
<gene>
    <name evidence="4" type="ORF">RDB_LOCUS27894</name>
</gene>
<keyword evidence="2" id="KW-1133">Transmembrane helix</keyword>
<organism evidence="4 5">
    <name type="scientific">Rhizoctonia solani</name>
    <dbReference type="NCBI Taxonomy" id="456999"/>
    <lineage>
        <taxon>Eukaryota</taxon>
        <taxon>Fungi</taxon>
        <taxon>Dikarya</taxon>
        <taxon>Basidiomycota</taxon>
        <taxon>Agaricomycotina</taxon>
        <taxon>Agaricomycetes</taxon>
        <taxon>Cantharellales</taxon>
        <taxon>Ceratobasidiaceae</taxon>
        <taxon>Rhizoctonia</taxon>
    </lineage>
</organism>
<evidence type="ECO:0000313" key="4">
    <source>
        <dbReference type="EMBL" id="CAE6439784.1"/>
    </source>
</evidence>
<evidence type="ECO:0000256" key="3">
    <source>
        <dbReference type="SAM" id="SignalP"/>
    </source>
</evidence>
<protein>
    <recommendedName>
        <fullName evidence="6">Transmembrane protein</fullName>
    </recommendedName>
</protein>
<evidence type="ECO:0000256" key="2">
    <source>
        <dbReference type="SAM" id="Phobius"/>
    </source>
</evidence>
<feature type="region of interest" description="Disordered" evidence="1">
    <location>
        <begin position="49"/>
        <end position="81"/>
    </location>
</feature>
<accession>A0A8H2XYZ4</accession>
<dbReference type="AlphaFoldDB" id="A0A8H2XYZ4"/>
<reference evidence="4" key="1">
    <citation type="submission" date="2021-01" db="EMBL/GenBank/DDBJ databases">
        <authorList>
            <person name="Kaushik A."/>
        </authorList>
    </citation>
    <scope>NUCLEOTIDE SEQUENCE</scope>
    <source>
        <strain evidence="4">Type strain: AG8-Rh-89/</strain>
    </source>
</reference>
<feature type="signal peptide" evidence="3">
    <location>
        <begin position="1"/>
        <end position="23"/>
    </location>
</feature>
<keyword evidence="2" id="KW-0812">Transmembrane</keyword>
<proteinExistence type="predicted"/>
<name>A0A8H2XYZ4_9AGAM</name>
<keyword evidence="2" id="KW-0472">Membrane</keyword>
<dbReference type="EMBL" id="CAJMWZ010001671">
    <property type="protein sequence ID" value="CAE6439784.1"/>
    <property type="molecule type" value="Genomic_DNA"/>
</dbReference>
<evidence type="ECO:0000256" key="1">
    <source>
        <dbReference type="SAM" id="MobiDB-lite"/>
    </source>
</evidence>